<dbReference type="InterPro" id="IPR044837">
    <property type="entry name" value="REM16-like"/>
</dbReference>
<reference evidence="7" key="1">
    <citation type="submission" date="2024-02" db="EMBL/GenBank/DDBJ databases">
        <authorList>
            <consortium name="ELIXIR-Norway"/>
            <consortium name="Elixir Norway"/>
        </authorList>
    </citation>
    <scope>NUCLEOTIDE SEQUENCE</scope>
</reference>
<dbReference type="SMART" id="SM01019">
    <property type="entry name" value="B3"/>
    <property type="match status" value="1"/>
</dbReference>
<evidence type="ECO:0000256" key="5">
    <source>
        <dbReference type="SAM" id="MobiDB-lite"/>
    </source>
</evidence>
<dbReference type="InterPro" id="IPR003340">
    <property type="entry name" value="B3_DNA-bd"/>
</dbReference>
<dbReference type="Gene3D" id="2.40.330.10">
    <property type="entry name" value="DNA-binding pseudobarrel domain"/>
    <property type="match status" value="2"/>
</dbReference>
<keyword evidence="8" id="KW-1185">Reference proteome</keyword>
<proteinExistence type="predicted"/>
<feature type="domain" description="TF-B3" evidence="6">
    <location>
        <begin position="300"/>
        <end position="390"/>
    </location>
</feature>
<dbReference type="PANTHER" id="PTHR31391:SF4">
    <property type="entry name" value="B3 DOMAIN-CONTAINING PROTEIN OS03G0184500"/>
    <property type="match status" value="1"/>
</dbReference>
<dbReference type="Proteomes" id="UP001497444">
    <property type="component" value="Chromosome 9"/>
</dbReference>
<dbReference type="InterPro" id="IPR015300">
    <property type="entry name" value="DNA-bd_pseudobarrel_sf"/>
</dbReference>
<evidence type="ECO:0000256" key="4">
    <source>
        <dbReference type="ARBA" id="ARBA00023242"/>
    </source>
</evidence>
<accession>A0ABP0XJG9</accession>
<dbReference type="SUPFAM" id="SSF101936">
    <property type="entry name" value="DNA-binding pseudobarrel domain"/>
    <property type="match status" value="2"/>
</dbReference>
<dbReference type="CDD" id="cd10017">
    <property type="entry name" value="B3_DNA"/>
    <property type="match status" value="2"/>
</dbReference>
<name>A0ABP0XJG9_9BRYO</name>
<keyword evidence="1" id="KW-0805">Transcription regulation</keyword>
<dbReference type="PROSITE" id="PS50863">
    <property type="entry name" value="B3"/>
    <property type="match status" value="2"/>
</dbReference>
<evidence type="ECO:0000256" key="2">
    <source>
        <dbReference type="ARBA" id="ARBA00023125"/>
    </source>
</evidence>
<feature type="region of interest" description="Disordered" evidence="5">
    <location>
        <begin position="1"/>
        <end position="27"/>
    </location>
</feature>
<organism evidence="7 8">
    <name type="scientific">Sphagnum jensenii</name>
    <dbReference type="NCBI Taxonomy" id="128206"/>
    <lineage>
        <taxon>Eukaryota</taxon>
        <taxon>Viridiplantae</taxon>
        <taxon>Streptophyta</taxon>
        <taxon>Embryophyta</taxon>
        <taxon>Bryophyta</taxon>
        <taxon>Sphagnophytina</taxon>
        <taxon>Sphagnopsida</taxon>
        <taxon>Sphagnales</taxon>
        <taxon>Sphagnaceae</taxon>
        <taxon>Sphagnum</taxon>
    </lineage>
</organism>
<evidence type="ECO:0000313" key="7">
    <source>
        <dbReference type="EMBL" id="CAK9278864.1"/>
    </source>
</evidence>
<protein>
    <recommendedName>
        <fullName evidence="6">TF-B3 domain-containing protein</fullName>
    </recommendedName>
</protein>
<keyword evidence="4" id="KW-0539">Nucleus</keyword>
<sequence>MMGVGSCRDEEEEEEADERTALEAAEKQGSVDEDVFFVTSLGKCAIGSPYELDIPSYFLEYCASRNWELKEKMVLEGDESGMLWKVMMVLRRYKEKRRANTVSVRARLARGWKDFALQNKLNTGDNLLFTLVRLNRFVVKFFHPDGSQKKGWLCSNLQQPPAIHAHKLLLPCKNRAAEAAYFKYTEHITSDGHEYVEILDSSSGSSSSSSSDEEEINEQVGVAVGLRVDNDASRDHLQSPAAVHRTNPSRLGAAADRELVIRAHQVIYTTKRPREVTDEERAKAIVAARACARSLPNISFMLIMRCSEVYYHFHLEIPVQFLRETKLHIPTNGEISWIALVDSSNKLWQVLSKRVVECNKQQQNRLQLSPEGWAHFALDHILEEGDACVF</sequence>
<keyword evidence="3" id="KW-0804">Transcription</keyword>
<evidence type="ECO:0000259" key="6">
    <source>
        <dbReference type="PROSITE" id="PS50863"/>
    </source>
</evidence>
<evidence type="ECO:0000256" key="3">
    <source>
        <dbReference type="ARBA" id="ARBA00023163"/>
    </source>
</evidence>
<evidence type="ECO:0000256" key="1">
    <source>
        <dbReference type="ARBA" id="ARBA00023015"/>
    </source>
</evidence>
<evidence type="ECO:0000313" key="8">
    <source>
        <dbReference type="Proteomes" id="UP001497444"/>
    </source>
</evidence>
<feature type="non-terminal residue" evidence="7">
    <location>
        <position position="1"/>
    </location>
</feature>
<dbReference type="Pfam" id="PF02362">
    <property type="entry name" value="B3"/>
    <property type="match status" value="2"/>
</dbReference>
<gene>
    <name evidence="7" type="ORF">CSSPJE1EN1_LOCUS24342</name>
</gene>
<feature type="non-terminal residue" evidence="7">
    <location>
        <position position="390"/>
    </location>
</feature>
<feature type="domain" description="TF-B3" evidence="6">
    <location>
        <begin position="37"/>
        <end position="145"/>
    </location>
</feature>
<dbReference type="PANTHER" id="PTHR31391">
    <property type="entry name" value="B3 DOMAIN-CONTAINING PROTEIN OS11G0197600-RELATED"/>
    <property type="match status" value="1"/>
</dbReference>
<feature type="compositionally biased region" description="Basic and acidic residues" evidence="5">
    <location>
        <begin position="18"/>
        <end position="27"/>
    </location>
</feature>
<keyword evidence="2" id="KW-0238">DNA-binding</keyword>
<dbReference type="EMBL" id="OZ020104">
    <property type="protein sequence ID" value="CAK9278864.1"/>
    <property type="molecule type" value="Genomic_DNA"/>
</dbReference>